<comment type="caution">
    <text evidence="1">The sequence shown here is derived from an EMBL/GenBank/DDBJ whole genome shotgun (WGS) entry which is preliminary data.</text>
</comment>
<feature type="non-terminal residue" evidence="1">
    <location>
        <position position="1"/>
    </location>
</feature>
<sequence length="275" mass="31585">ELLDSLNRVILRRILGVGKRSGIVQLYSELGIYPLQVRRAELAIRYLRYLLALPNTCLAHKALEEADRLRRKTKSSWLGDLAFVLGSLPFRAPPLPSLANLTADGCDILIHQLRTLARQWVADSIAGMVSLPLLHGRLEPQEKGAPRAIQLCRRHYLSRVLITDHRLALTRLLCASFYFRGLHTDTSSVPFSQLSCRKCGMDVETPGHVFMQCREERTVAARRELQVTLVHDFQRVLPQMHSREHAEELMRSLIFDWNTVVPMARFVYKVVRSWR</sequence>
<evidence type="ECO:0000313" key="1">
    <source>
        <dbReference type="EMBL" id="KAJ7203643.1"/>
    </source>
</evidence>
<reference evidence="1" key="1">
    <citation type="submission" date="2023-03" db="EMBL/GenBank/DDBJ databases">
        <title>Massive genome expansion in bonnet fungi (Mycena s.s.) driven by repeated elements and novel gene families across ecological guilds.</title>
        <authorList>
            <consortium name="Lawrence Berkeley National Laboratory"/>
            <person name="Harder C.B."/>
            <person name="Miyauchi S."/>
            <person name="Viragh M."/>
            <person name="Kuo A."/>
            <person name="Thoen E."/>
            <person name="Andreopoulos B."/>
            <person name="Lu D."/>
            <person name="Skrede I."/>
            <person name="Drula E."/>
            <person name="Henrissat B."/>
            <person name="Morin E."/>
            <person name="Kohler A."/>
            <person name="Barry K."/>
            <person name="LaButti K."/>
            <person name="Morin E."/>
            <person name="Salamov A."/>
            <person name="Lipzen A."/>
            <person name="Mereny Z."/>
            <person name="Hegedus B."/>
            <person name="Baldrian P."/>
            <person name="Stursova M."/>
            <person name="Weitz H."/>
            <person name="Taylor A."/>
            <person name="Grigoriev I.V."/>
            <person name="Nagy L.G."/>
            <person name="Martin F."/>
            <person name="Kauserud H."/>
        </authorList>
    </citation>
    <scope>NUCLEOTIDE SEQUENCE</scope>
    <source>
        <strain evidence="1">9144</strain>
    </source>
</reference>
<evidence type="ECO:0000313" key="2">
    <source>
        <dbReference type="Proteomes" id="UP001219525"/>
    </source>
</evidence>
<evidence type="ECO:0008006" key="3">
    <source>
        <dbReference type="Google" id="ProtNLM"/>
    </source>
</evidence>
<feature type="non-terminal residue" evidence="1">
    <location>
        <position position="275"/>
    </location>
</feature>
<protein>
    <recommendedName>
        <fullName evidence="3">Reverse transcriptase</fullName>
    </recommendedName>
</protein>
<keyword evidence="2" id="KW-1185">Reference proteome</keyword>
<proteinExistence type="predicted"/>
<name>A0AAD6VA28_9AGAR</name>
<dbReference type="Proteomes" id="UP001219525">
    <property type="component" value="Unassembled WGS sequence"/>
</dbReference>
<dbReference type="EMBL" id="JARJCW010000050">
    <property type="protein sequence ID" value="KAJ7203643.1"/>
    <property type="molecule type" value="Genomic_DNA"/>
</dbReference>
<accession>A0AAD6VA28</accession>
<gene>
    <name evidence="1" type="ORF">GGX14DRAFT_297324</name>
</gene>
<dbReference type="AlphaFoldDB" id="A0AAD6VA28"/>
<organism evidence="1 2">
    <name type="scientific">Mycena pura</name>
    <dbReference type="NCBI Taxonomy" id="153505"/>
    <lineage>
        <taxon>Eukaryota</taxon>
        <taxon>Fungi</taxon>
        <taxon>Dikarya</taxon>
        <taxon>Basidiomycota</taxon>
        <taxon>Agaricomycotina</taxon>
        <taxon>Agaricomycetes</taxon>
        <taxon>Agaricomycetidae</taxon>
        <taxon>Agaricales</taxon>
        <taxon>Marasmiineae</taxon>
        <taxon>Mycenaceae</taxon>
        <taxon>Mycena</taxon>
    </lineage>
</organism>